<accession>A0A397GGH0</accession>
<dbReference type="AlphaFoldDB" id="A0A397GGH0"/>
<name>A0A397GGH0_9GLOM</name>
<protein>
    <submittedName>
        <fullName evidence="1">Uncharacterized protein</fullName>
    </submittedName>
</protein>
<evidence type="ECO:0000313" key="1">
    <source>
        <dbReference type="EMBL" id="RHZ50112.1"/>
    </source>
</evidence>
<reference evidence="1 2" key="1">
    <citation type="submission" date="2018-08" db="EMBL/GenBank/DDBJ databases">
        <title>Genome and evolution of the arbuscular mycorrhizal fungus Diversispora epigaea (formerly Glomus versiforme) and its bacterial endosymbionts.</title>
        <authorList>
            <person name="Sun X."/>
            <person name="Fei Z."/>
            <person name="Harrison M."/>
        </authorList>
    </citation>
    <scope>NUCLEOTIDE SEQUENCE [LARGE SCALE GENOMIC DNA]</scope>
    <source>
        <strain evidence="1 2">IT104</strain>
    </source>
</reference>
<dbReference type="Proteomes" id="UP000266861">
    <property type="component" value="Unassembled WGS sequence"/>
</dbReference>
<evidence type="ECO:0000313" key="2">
    <source>
        <dbReference type="Proteomes" id="UP000266861"/>
    </source>
</evidence>
<sequence>MIYCCEDIIYLGVRIEFLQLPVISLGQEVFIDTISSYDDEKSSSKEISQNSYIERADISEIIMTDEPETHDGSFSYYLNLAQIRKYHNSTNFIEHDKKKDDWLLSLKYAI</sequence>
<comment type="caution">
    <text evidence="1">The sequence shown here is derived from an EMBL/GenBank/DDBJ whole genome shotgun (WGS) entry which is preliminary data.</text>
</comment>
<dbReference type="EMBL" id="PQFF01000438">
    <property type="protein sequence ID" value="RHZ50112.1"/>
    <property type="molecule type" value="Genomic_DNA"/>
</dbReference>
<keyword evidence="2" id="KW-1185">Reference proteome</keyword>
<gene>
    <name evidence="1" type="ORF">Glove_505g18</name>
</gene>
<proteinExistence type="predicted"/>
<organism evidence="1 2">
    <name type="scientific">Diversispora epigaea</name>
    <dbReference type="NCBI Taxonomy" id="1348612"/>
    <lineage>
        <taxon>Eukaryota</taxon>
        <taxon>Fungi</taxon>
        <taxon>Fungi incertae sedis</taxon>
        <taxon>Mucoromycota</taxon>
        <taxon>Glomeromycotina</taxon>
        <taxon>Glomeromycetes</taxon>
        <taxon>Diversisporales</taxon>
        <taxon>Diversisporaceae</taxon>
        <taxon>Diversispora</taxon>
    </lineage>
</organism>